<protein>
    <submittedName>
        <fullName evidence="1">Vegetative cell wall protein gp1-like</fullName>
    </submittedName>
</protein>
<reference evidence="1" key="1">
    <citation type="journal article" date="2023" name="GigaByte">
        <title>Genome assembly of the bearded iris, Iris pallida Lam.</title>
        <authorList>
            <person name="Bruccoleri R.E."/>
            <person name="Oakeley E.J."/>
            <person name="Faust A.M.E."/>
            <person name="Altorfer M."/>
            <person name="Dessus-Babus S."/>
            <person name="Burckhardt D."/>
            <person name="Oertli M."/>
            <person name="Naumann U."/>
            <person name="Petersen F."/>
            <person name="Wong J."/>
        </authorList>
    </citation>
    <scope>NUCLEOTIDE SEQUENCE</scope>
    <source>
        <strain evidence="1">GSM-AAB239-AS_SAM_17_03QT</strain>
    </source>
</reference>
<evidence type="ECO:0000313" key="2">
    <source>
        <dbReference type="Proteomes" id="UP001140949"/>
    </source>
</evidence>
<comment type="caution">
    <text evidence="1">The sequence shown here is derived from an EMBL/GenBank/DDBJ whole genome shotgun (WGS) entry which is preliminary data.</text>
</comment>
<name>A0AAX6GDE1_IRIPA</name>
<sequence>MLYGEMAYGLLDKAVVICFDCLYPVSRVSDTGFGLYLVVLWNKMDWTRTHGSGHGWYVNTMTVVVIGHVEEADSAVWMAMAEL</sequence>
<dbReference type="AlphaFoldDB" id="A0AAX6GDE1"/>
<dbReference type="EMBL" id="JANAVB010021000">
    <property type="protein sequence ID" value="KAJ6826231.1"/>
    <property type="molecule type" value="Genomic_DNA"/>
</dbReference>
<organism evidence="1 2">
    <name type="scientific">Iris pallida</name>
    <name type="common">Sweet iris</name>
    <dbReference type="NCBI Taxonomy" id="29817"/>
    <lineage>
        <taxon>Eukaryota</taxon>
        <taxon>Viridiplantae</taxon>
        <taxon>Streptophyta</taxon>
        <taxon>Embryophyta</taxon>
        <taxon>Tracheophyta</taxon>
        <taxon>Spermatophyta</taxon>
        <taxon>Magnoliopsida</taxon>
        <taxon>Liliopsida</taxon>
        <taxon>Asparagales</taxon>
        <taxon>Iridaceae</taxon>
        <taxon>Iridoideae</taxon>
        <taxon>Irideae</taxon>
        <taxon>Iris</taxon>
    </lineage>
</organism>
<gene>
    <name evidence="1" type="ORF">M6B38_372450</name>
</gene>
<keyword evidence="2" id="KW-1185">Reference proteome</keyword>
<reference evidence="1" key="2">
    <citation type="submission" date="2023-04" db="EMBL/GenBank/DDBJ databases">
        <authorList>
            <person name="Bruccoleri R.E."/>
            <person name="Oakeley E.J."/>
            <person name="Faust A.-M."/>
            <person name="Dessus-Babus S."/>
            <person name="Altorfer M."/>
            <person name="Burckhardt D."/>
            <person name="Oertli M."/>
            <person name="Naumann U."/>
            <person name="Petersen F."/>
            <person name="Wong J."/>
        </authorList>
    </citation>
    <scope>NUCLEOTIDE SEQUENCE</scope>
    <source>
        <strain evidence="1">GSM-AAB239-AS_SAM_17_03QT</strain>
        <tissue evidence="1">Leaf</tissue>
    </source>
</reference>
<evidence type="ECO:0000313" key="1">
    <source>
        <dbReference type="EMBL" id="KAJ6826231.1"/>
    </source>
</evidence>
<proteinExistence type="predicted"/>
<dbReference type="Proteomes" id="UP001140949">
    <property type="component" value="Unassembled WGS sequence"/>
</dbReference>
<accession>A0AAX6GDE1</accession>